<evidence type="ECO:0000313" key="4">
    <source>
        <dbReference type="EMBL" id="KKT82146.1"/>
    </source>
</evidence>
<keyword evidence="4" id="KW-0032">Aminotransferase</keyword>
<evidence type="ECO:0000313" key="5">
    <source>
        <dbReference type="Proteomes" id="UP000034595"/>
    </source>
</evidence>
<dbReference type="Gene3D" id="3.40.640.10">
    <property type="entry name" value="Type I PLP-dependent aspartate aminotransferase-like (Major domain)"/>
    <property type="match status" value="1"/>
</dbReference>
<name>A0A0G1KEL7_9BACT</name>
<dbReference type="Proteomes" id="UP000034595">
    <property type="component" value="Unassembled WGS sequence"/>
</dbReference>
<evidence type="ECO:0000256" key="3">
    <source>
        <dbReference type="RuleBase" id="RU004508"/>
    </source>
</evidence>
<dbReference type="AlphaFoldDB" id="A0A0G1KEL7"/>
<gene>
    <name evidence="4" type="ORF">UW78_C0002G0027</name>
</gene>
<dbReference type="GO" id="GO:0000271">
    <property type="term" value="P:polysaccharide biosynthetic process"/>
    <property type="evidence" value="ECO:0007669"/>
    <property type="project" value="TreeGrafter"/>
</dbReference>
<evidence type="ECO:0000256" key="2">
    <source>
        <dbReference type="PIRSR" id="PIRSR000390-2"/>
    </source>
</evidence>
<accession>A0A0G1KEL7</accession>
<reference evidence="4 5" key="1">
    <citation type="journal article" date="2015" name="Nature">
        <title>rRNA introns, odd ribosomes, and small enigmatic genomes across a large radiation of phyla.</title>
        <authorList>
            <person name="Brown C.T."/>
            <person name="Hug L.A."/>
            <person name="Thomas B.C."/>
            <person name="Sharon I."/>
            <person name="Castelle C.J."/>
            <person name="Singh A."/>
            <person name="Wilkins M.J."/>
            <person name="Williams K.H."/>
            <person name="Banfield J.F."/>
        </authorList>
    </citation>
    <scope>NUCLEOTIDE SEQUENCE [LARGE SCALE GENOMIC DNA]</scope>
</reference>
<dbReference type="Gene3D" id="3.90.1150.10">
    <property type="entry name" value="Aspartate Aminotransferase, domain 1"/>
    <property type="match status" value="1"/>
</dbReference>
<dbReference type="GO" id="GO:0030170">
    <property type="term" value="F:pyridoxal phosphate binding"/>
    <property type="evidence" value="ECO:0007669"/>
    <property type="project" value="TreeGrafter"/>
</dbReference>
<dbReference type="EMBL" id="LCJQ01000002">
    <property type="protein sequence ID" value="KKT82146.1"/>
    <property type="molecule type" value="Genomic_DNA"/>
</dbReference>
<sequence length="414" mass="46998">MRRPIAISLAPNYERDDVLLAVKTLINPFKWFNNAEVEKLEKEFAGLYGNHYHALAVNSGRGAEYLILKALGIKERDEVIVQAFTCVAVPNSVRWLRATPVYVDIDNNYNIDPQDLEKKITKRTKAIIVQHTFGISANLERIKEVIRGKDIALVEDCAHSLGGSWQTKKIGTLGDVSFFSFGRDKVISSVFGGMILVNNSKETLFNRLKNETDNLFQPNLLWSLQQLLHPIAFSVILPVYSSGLGKLLLLGLQKLNLLSRAVYASEKQGKHPKVFPQKLPPMLAILAKNQFKKLNRFNTHRKRIADYYFRSLRNKKNIELPPLGNQVWLRFPIRVKNAQGLMHFAKKRGVLVGDWYKEIIAPCPDPTVVGYERGSCPNAEHASRHIVNLPTYPTLALKDAEKVVHTIKEWLITQ</sequence>
<feature type="modified residue" description="N6-(pyridoxal phosphate)lysine" evidence="2">
    <location>
        <position position="185"/>
    </location>
</feature>
<dbReference type="GO" id="GO:0008483">
    <property type="term" value="F:transaminase activity"/>
    <property type="evidence" value="ECO:0007669"/>
    <property type="project" value="UniProtKB-KW"/>
</dbReference>
<keyword evidence="2 3" id="KW-0663">Pyridoxal phosphate</keyword>
<comment type="similarity">
    <text evidence="3">Belongs to the DegT/DnrJ/EryC1 family.</text>
</comment>
<organism evidence="4 5">
    <name type="scientific">Candidatus Azambacteria bacterium GW2011_GWA1_44_9</name>
    <dbReference type="NCBI Taxonomy" id="1618610"/>
    <lineage>
        <taxon>Bacteria</taxon>
        <taxon>Candidatus Azamiibacteriota</taxon>
    </lineage>
</organism>
<keyword evidence="4" id="KW-0808">Transferase</keyword>
<protein>
    <submittedName>
        <fullName evidence="4">DegT/DnrJ/EryC1/StrS aminotransferase</fullName>
    </submittedName>
</protein>
<evidence type="ECO:0000256" key="1">
    <source>
        <dbReference type="PIRSR" id="PIRSR000390-1"/>
    </source>
</evidence>
<dbReference type="InterPro" id="IPR015421">
    <property type="entry name" value="PyrdxlP-dep_Trfase_major"/>
</dbReference>
<dbReference type="PANTHER" id="PTHR30244:SF34">
    <property type="entry name" value="DTDP-4-AMINO-4,6-DIDEOXYGALACTOSE TRANSAMINASE"/>
    <property type="match status" value="1"/>
</dbReference>
<dbReference type="InterPro" id="IPR015422">
    <property type="entry name" value="PyrdxlP-dep_Trfase_small"/>
</dbReference>
<comment type="caution">
    <text evidence="4">The sequence shown here is derived from an EMBL/GenBank/DDBJ whole genome shotgun (WGS) entry which is preliminary data.</text>
</comment>
<dbReference type="InterPro" id="IPR000653">
    <property type="entry name" value="DegT/StrS_aminotransferase"/>
</dbReference>
<feature type="active site" description="Proton acceptor" evidence="1">
    <location>
        <position position="185"/>
    </location>
</feature>
<dbReference type="PANTHER" id="PTHR30244">
    <property type="entry name" value="TRANSAMINASE"/>
    <property type="match status" value="1"/>
</dbReference>
<dbReference type="SUPFAM" id="SSF53383">
    <property type="entry name" value="PLP-dependent transferases"/>
    <property type="match status" value="1"/>
</dbReference>
<dbReference type="PIRSF" id="PIRSF000390">
    <property type="entry name" value="PLP_StrS"/>
    <property type="match status" value="1"/>
</dbReference>
<proteinExistence type="inferred from homology"/>
<dbReference type="InterPro" id="IPR015424">
    <property type="entry name" value="PyrdxlP-dep_Trfase"/>
</dbReference>
<dbReference type="Pfam" id="PF01041">
    <property type="entry name" value="DegT_DnrJ_EryC1"/>
    <property type="match status" value="2"/>
</dbReference>